<comment type="subunit">
    <text evidence="1">Self-associates forming complexes of several hundred monomers.</text>
</comment>
<evidence type="ECO:0000256" key="5">
    <source>
        <dbReference type="ARBA" id="ARBA00025466"/>
    </source>
</evidence>
<keyword evidence="3" id="KW-0805">Transcription regulation</keyword>
<evidence type="ECO:0000259" key="6">
    <source>
        <dbReference type="Pfam" id="PF13873"/>
    </source>
</evidence>
<gene>
    <name evidence="7" type="ORF">JYU34_001434</name>
</gene>
<evidence type="ECO:0000256" key="1">
    <source>
        <dbReference type="ARBA" id="ARBA00011764"/>
    </source>
</evidence>
<dbReference type="EMBL" id="JAHIBW010000003">
    <property type="protein sequence ID" value="KAG7311993.1"/>
    <property type="molecule type" value="Genomic_DNA"/>
</dbReference>
<protein>
    <recommendedName>
        <fullName evidence="2">Regulatory protein zeste</fullName>
    </recommendedName>
</protein>
<sequence length="226" mass="26882">MKSPKRTYPTQSQIAKLIRLIAENPQLVSYKASQDFNYQDSQRLWQFITIQCNALPGARKTWKQWRRTFHDIRTKSKRRQKEMNGEIPYSARKFSPLEQELLGYNLDFSVQAAMRPRDHTVDHEQDILETNYTEDVNSDETQSPPETKVFQKHRTVRKIINKPRTYSTNRLNSCLSSCDFLATQEQEKIRIKEDYLNFKKDYFREKLKLLKEQTEALKSIARNLAK</sequence>
<reference evidence="7 8" key="1">
    <citation type="submission" date="2021-06" db="EMBL/GenBank/DDBJ databases">
        <title>A haploid diamondback moth (Plutella xylostella L.) genome assembly resolves 31 chromosomes and identifies a diamide resistance mutation.</title>
        <authorList>
            <person name="Ward C.M."/>
            <person name="Perry K.D."/>
            <person name="Baker G."/>
            <person name="Powis K."/>
            <person name="Heckel D.G."/>
            <person name="Baxter S.W."/>
        </authorList>
    </citation>
    <scope>NUCLEOTIDE SEQUENCE [LARGE SCALE GENOMIC DNA]</scope>
    <source>
        <strain evidence="7 8">LV</strain>
        <tissue evidence="7">Single pupa</tissue>
    </source>
</reference>
<evidence type="ECO:0000256" key="3">
    <source>
        <dbReference type="ARBA" id="ARBA00023015"/>
    </source>
</evidence>
<keyword evidence="4" id="KW-0804">Transcription</keyword>
<evidence type="ECO:0000256" key="4">
    <source>
        <dbReference type="ARBA" id="ARBA00023163"/>
    </source>
</evidence>
<evidence type="ECO:0000313" key="8">
    <source>
        <dbReference type="Proteomes" id="UP000823941"/>
    </source>
</evidence>
<comment type="caution">
    <text evidence="7">The sequence shown here is derived from an EMBL/GenBank/DDBJ whole genome shotgun (WGS) entry which is preliminary data.</text>
</comment>
<dbReference type="Pfam" id="PF13873">
    <property type="entry name" value="Myb_DNA-bind_5"/>
    <property type="match status" value="1"/>
</dbReference>
<comment type="function">
    <text evidence="5">Involved in transvection phenomena (= synapsis-dependent gene expression), where the synaptic pairing of chromosomes carrying genes with which zeste interacts influences the expression of these genes. Zeste binds to DNA and stimulates transcription from a nearby promoter.</text>
</comment>
<keyword evidence="8" id="KW-1185">Reference proteome</keyword>
<evidence type="ECO:0000256" key="2">
    <source>
        <dbReference type="ARBA" id="ARBA00016807"/>
    </source>
</evidence>
<feature type="domain" description="Myb/SANT-like DNA-binding" evidence="6">
    <location>
        <begin position="11"/>
        <end position="79"/>
    </location>
</feature>
<accession>A0ABQ7R3W4</accession>
<organism evidence="7 8">
    <name type="scientific">Plutella xylostella</name>
    <name type="common">Diamondback moth</name>
    <name type="synonym">Plutella maculipennis</name>
    <dbReference type="NCBI Taxonomy" id="51655"/>
    <lineage>
        <taxon>Eukaryota</taxon>
        <taxon>Metazoa</taxon>
        <taxon>Ecdysozoa</taxon>
        <taxon>Arthropoda</taxon>
        <taxon>Hexapoda</taxon>
        <taxon>Insecta</taxon>
        <taxon>Pterygota</taxon>
        <taxon>Neoptera</taxon>
        <taxon>Endopterygota</taxon>
        <taxon>Lepidoptera</taxon>
        <taxon>Glossata</taxon>
        <taxon>Ditrysia</taxon>
        <taxon>Yponomeutoidea</taxon>
        <taxon>Plutellidae</taxon>
        <taxon>Plutella</taxon>
    </lineage>
</organism>
<dbReference type="InterPro" id="IPR028002">
    <property type="entry name" value="Myb_DNA-bind_5"/>
</dbReference>
<dbReference type="Proteomes" id="UP000823941">
    <property type="component" value="Chromosome 3"/>
</dbReference>
<proteinExistence type="predicted"/>
<name>A0ABQ7R3W4_PLUXY</name>
<evidence type="ECO:0000313" key="7">
    <source>
        <dbReference type="EMBL" id="KAG7311993.1"/>
    </source>
</evidence>